<gene>
    <name evidence="1" type="ORF">METZ01_LOCUS442528</name>
</gene>
<name>A0A382Z2C6_9ZZZZ</name>
<feature type="non-terminal residue" evidence="1">
    <location>
        <position position="49"/>
    </location>
</feature>
<proteinExistence type="predicted"/>
<dbReference type="EMBL" id="UINC01180466">
    <property type="protein sequence ID" value="SVD89674.1"/>
    <property type="molecule type" value="Genomic_DNA"/>
</dbReference>
<organism evidence="1">
    <name type="scientific">marine metagenome</name>
    <dbReference type="NCBI Taxonomy" id="408172"/>
    <lineage>
        <taxon>unclassified sequences</taxon>
        <taxon>metagenomes</taxon>
        <taxon>ecological metagenomes</taxon>
    </lineage>
</organism>
<dbReference type="AlphaFoldDB" id="A0A382Z2C6"/>
<accession>A0A382Z2C6</accession>
<dbReference type="Gene3D" id="3.40.630.10">
    <property type="entry name" value="Zn peptidases"/>
    <property type="match status" value="1"/>
</dbReference>
<sequence>MSSLETLKKLVEIDSPTGFTEQACKYAAEVLKGYGYSPELSNKGAVRCS</sequence>
<reference evidence="1" key="1">
    <citation type="submission" date="2018-05" db="EMBL/GenBank/DDBJ databases">
        <authorList>
            <person name="Lanie J.A."/>
            <person name="Ng W.-L."/>
            <person name="Kazmierczak K.M."/>
            <person name="Andrzejewski T.M."/>
            <person name="Davidsen T.M."/>
            <person name="Wayne K.J."/>
            <person name="Tettelin H."/>
            <person name="Glass J.I."/>
            <person name="Rusch D."/>
            <person name="Podicherti R."/>
            <person name="Tsui H.-C.T."/>
            <person name="Winkler M.E."/>
        </authorList>
    </citation>
    <scope>NUCLEOTIDE SEQUENCE</scope>
</reference>
<protein>
    <submittedName>
        <fullName evidence="1">Uncharacterized protein</fullName>
    </submittedName>
</protein>
<dbReference type="SUPFAM" id="SSF53187">
    <property type="entry name" value="Zn-dependent exopeptidases"/>
    <property type="match status" value="1"/>
</dbReference>
<evidence type="ECO:0000313" key="1">
    <source>
        <dbReference type="EMBL" id="SVD89674.1"/>
    </source>
</evidence>